<dbReference type="InterPro" id="IPR009030">
    <property type="entry name" value="Growth_fac_rcpt_cys_sf"/>
</dbReference>
<dbReference type="FunFam" id="4.10.800.10:FF:000002">
    <property type="entry name" value="Insulin-like growth factor-binding protein 2"/>
    <property type="match status" value="1"/>
</dbReference>
<evidence type="ECO:0000256" key="9">
    <source>
        <dbReference type="ARBA" id="ARBA00023183"/>
    </source>
</evidence>
<dbReference type="InterPro" id="IPR022321">
    <property type="entry name" value="IGFBP_1-6_chordata"/>
</dbReference>
<feature type="domain" description="Thyroglobulin type-1" evidence="12">
    <location>
        <begin position="166"/>
        <end position="244"/>
    </location>
</feature>
<dbReference type="Pfam" id="PF00086">
    <property type="entry name" value="Thyroglobulin_1"/>
    <property type="match status" value="1"/>
</dbReference>
<dbReference type="InterPro" id="IPR000716">
    <property type="entry name" value="Thyroglobulin_1"/>
</dbReference>
<dbReference type="SMART" id="SM00211">
    <property type="entry name" value="TY"/>
    <property type="match status" value="1"/>
</dbReference>
<dbReference type="InterPro" id="IPR017891">
    <property type="entry name" value="Insulin_GF-bd_Cys-rich_CS"/>
</dbReference>
<dbReference type="OrthoDB" id="8477465at2759"/>
<dbReference type="PANTHER" id="PTHR11551:SF7">
    <property type="entry name" value="INSULIN-LIKE GROWTH FACTOR-BINDING PROTEIN 4"/>
    <property type="match status" value="1"/>
</dbReference>
<feature type="signal peptide" evidence="11">
    <location>
        <begin position="1"/>
        <end position="20"/>
    </location>
</feature>
<keyword evidence="6" id="KW-0597">Phosphoprotein</keyword>
<sequence>MQPGGLSAIMLLAISGLCVTDEAIHCPPCSEEKLSRCKVPVGCEELVQEPGCGCCATCALSMGTPCGVYTARCGSGLRCFPPRGTEKPLHTLMNGQGLCTDLTEIQAIQESFPATDDSEIPNNSLNPCNPLDRKCIQKHTAKIRGYPNSGNMRLNGNLHPPEIRIMGSCHGELHRALDRLAASTTRTQEDLFSIPIPNCDRNGNFHPKQCHPALDGQRGKCWCVDQKSGLKIHGIPELKGDIDCQALVDSLRE</sequence>
<dbReference type="GO" id="GO:0005615">
    <property type="term" value="C:extracellular space"/>
    <property type="evidence" value="ECO:0007669"/>
    <property type="project" value="TreeGrafter"/>
</dbReference>
<reference evidence="15" key="1">
    <citation type="submission" date="2025-08" db="UniProtKB">
        <authorList>
            <consortium name="RefSeq"/>
        </authorList>
    </citation>
    <scope>IDENTIFICATION</scope>
</reference>
<dbReference type="Gene3D" id="4.10.40.20">
    <property type="match status" value="1"/>
</dbReference>
<dbReference type="CDD" id="cd00191">
    <property type="entry name" value="TY"/>
    <property type="match status" value="1"/>
</dbReference>
<evidence type="ECO:0000313" key="15">
    <source>
        <dbReference type="RefSeq" id="XP_030076699.1"/>
    </source>
</evidence>
<dbReference type="PRINTS" id="PR01980">
    <property type="entry name" value="IGFBPFAMILY4"/>
</dbReference>
<dbReference type="Proteomes" id="UP000515156">
    <property type="component" value="Chromosome 12"/>
</dbReference>
<keyword evidence="5" id="KW-0964">Secreted</keyword>
<dbReference type="InterPro" id="IPR022327">
    <property type="entry name" value="IGFBP-4"/>
</dbReference>
<feature type="domain" description="IGFBP N-terminal" evidence="13">
    <location>
        <begin position="22"/>
        <end position="102"/>
    </location>
</feature>
<dbReference type="SUPFAM" id="SSF57184">
    <property type="entry name" value="Growth factor receptor domain"/>
    <property type="match status" value="1"/>
</dbReference>
<evidence type="ECO:0000256" key="10">
    <source>
        <dbReference type="PROSITE-ProRule" id="PRU00500"/>
    </source>
</evidence>
<dbReference type="GO" id="GO:0043567">
    <property type="term" value="P:regulation of insulin-like growth factor receptor signaling pathway"/>
    <property type="evidence" value="ECO:0007669"/>
    <property type="project" value="TreeGrafter"/>
</dbReference>
<dbReference type="KEGG" id="muo:115481582"/>
<dbReference type="Pfam" id="PF00219">
    <property type="entry name" value="IGFBP"/>
    <property type="match status" value="1"/>
</dbReference>
<dbReference type="GeneID" id="115481582"/>
<dbReference type="AlphaFoldDB" id="A0A6P7ZSB5"/>
<evidence type="ECO:0000313" key="14">
    <source>
        <dbReference type="Proteomes" id="UP000515156"/>
    </source>
</evidence>
<proteinExistence type="predicted"/>
<evidence type="ECO:0000256" key="11">
    <source>
        <dbReference type="SAM" id="SignalP"/>
    </source>
</evidence>
<feature type="chain" id="PRO_5028223359" description="Insulin-like growth factor-binding protein 4" evidence="11">
    <location>
        <begin position="21"/>
        <end position="253"/>
    </location>
</feature>
<evidence type="ECO:0000256" key="6">
    <source>
        <dbReference type="ARBA" id="ARBA00022553"/>
    </source>
</evidence>
<evidence type="ECO:0000256" key="2">
    <source>
        <dbReference type="ARBA" id="ARBA00004613"/>
    </source>
</evidence>
<evidence type="ECO:0000256" key="1">
    <source>
        <dbReference type="ARBA" id="ARBA00003811"/>
    </source>
</evidence>
<dbReference type="InterPro" id="IPR036857">
    <property type="entry name" value="Thyroglobulin_1_sf"/>
</dbReference>
<evidence type="ECO:0000256" key="7">
    <source>
        <dbReference type="ARBA" id="ARBA00023157"/>
    </source>
</evidence>
<keyword evidence="11" id="KW-0732">Signal</keyword>
<dbReference type="FunCoup" id="A0A6P7ZSB5">
    <property type="interactions" value="157"/>
</dbReference>
<dbReference type="GO" id="GO:0031994">
    <property type="term" value="F:insulin-like growth factor I binding"/>
    <property type="evidence" value="ECO:0007669"/>
    <property type="project" value="TreeGrafter"/>
</dbReference>
<dbReference type="CTD" id="3487"/>
<evidence type="ECO:0000256" key="4">
    <source>
        <dbReference type="ARBA" id="ARBA00013680"/>
    </source>
</evidence>
<dbReference type="PROSITE" id="PS51162">
    <property type="entry name" value="THYROGLOBULIN_1_2"/>
    <property type="match status" value="1"/>
</dbReference>
<keyword evidence="14" id="KW-1185">Reference proteome</keyword>
<dbReference type="PROSITE" id="PS51323">
    <property type="entry name" value="IGFBP_N_2"/>
    <property type="match status" value="1"/>
</dbReference>
<comment type="caution">
    <text evidence="10">Lacks conserved residue(s) required for the propagation of feature annotation.</text>
</comment>
<evidence type="ECO:0000259" key="12">
    <source>
        <dbReference type="PROSITE" id="PS51162"/>
    </source>
</evidence>
<keyword evidence="7" id="KW-1015">Disulfide bond</keyword>
<dbReference type="GO" id="GO:0031995">
    <property type="term" value="F:insulin-like growth factor II binding"/>
    <property type="evidence" value="ECO:0007669"/>
    <property type="project" value="TreeGrafter"/>
</dbReference>
<name>A0A6P7ZSB5_9AMPH</name>
<keyword evidence="9" id="KW-0340">Growth factor binding</keyword>
<comment type="subcellular location">
    <subcellularLocation>
        <location evidence="2">Secreted</location>
    </subcellularLocation>
</comment>
<dbReference type="Gene3D" id="4.10.800.10">
    <property type="entry name" value="Thyroglobulin type-1"/>
    <property type="match status" value="1"/>
</dbReference>
<accession>A0A6P7ZSB5</accession>
<dbReference type="InterPro" id="IPR000867">
    <property type="entry name" value="IGFBP-like"/>
</dbReference>
<gene>
    <name evidence="15" type="primary">IGFBP4</name>
</gene>
<evidence type="ECO:0000256" key="3">
    <source>
        <dbReference type="ARBA" id="ARBA00011592"/>
    </source>
</evidence>
<protein>
    <recommendedName>
        <fullName evidence="4">Insulin-like growth factor-binding protein 4</fullName>
    </recommendedName>
</protein>
<dbReference type="SMART" id="SM00121">
    <property type="entry name" value="IB"/>
    <property type="match status" value="1"/>
</dbReference>
<dbReference type="PRINTS" id="PR01976">
    <property type="entry name" value="IGFBPFAMILY"/>
</dbReference>
<dbReference type="PROSITE" id="PS00222">
    <property type="entry name" value="IGFBP_N_1"/>
    <property type="match status" value="1"/>
</dbReference>
<dbReference type="InParanoid" id="A0A6P7ZSB5"/>
<evidence type="ECO:0000259" key="13">
    <source>
        <dbReference type="PROSITE" id="PS51323"/>
    </source>
</evidence>
<dbReference type="FunFam" id="4.10.40.20:FF:000001">
    <property type="entry name" value="Insulin-like growth factor binding protein 5"/>
    <property type="match status" value="1"/>
</dbReference>
<comment type="function">
    <text evidence="1">IGF-binding proteins prolong the half-life of the IGFs and have been shown to either inhibit or stimulate the growth promoting effects of the IGFs on cell culture. They alter the interaction of IGFs with their cell surface receptors.</text>
</comment>
<dbReference type="SUPFAM" id="SSF57610">
    <property type="entry name" value="Thyroglobulin type-1 domain"/>
    <property type="match status" value="1"/>
</dbReference>
<comment type="subunit">
    <text evidence="3">Binds IGF2 more than IGF1.</text>
</comment>
<organism evidence="14 15">
    <name type="scientific">Microcaecilia unicolor</name>
    <dbReference type="NCBI Taxonomy" id="1415580"/>
    <lineage>
        <taxon>Eukaryota</taxon>
        <taxon>Metazoa</taxon>
        <taxon>Chordata</taxon>
        <taxon>Craniata</taxon>
        <taxon>Vertebrata</taxon>
        <taxon>Euteleostomi</taxon>
        <taxon>Amphibia</taxon>
        <taxon>Gymnophiona</taxon>
        <taxon>Siphonopidae</taxon>
        <taxon>Microcaecilia</taxon>
    </lineage>
</organism>
<dbReference type="RefSeq" id="XP_030076699.1">
    <property type="nucleotide sequence ID" value="XM_030220839.1"/>
</dbReference>
<evidence type="ECO:0000256" key="5">
    <source>
        <dbReference type="ARBA" id="ARBA00022525"/>
    </source>
</evidence>
<keyword evidence="8" id="KW-0325">Glycoprotein</keyword>
<dbReference type="PANTHER" id="PTHR11551">
    <property type="entry name" value="INSULIN-LIKE GROWTH FACTOR BINDING PROTEIN"/>
    <property type="match status" value="1"/>
</dbReference>
<evidence type="ECO:0000256" key="8">
    <source>
        <dbReference type="ARBA" id="ARBA00023180"/>
    </source>
</evidence>